<dbReference type="InterPro" id="IPR015947">
    <property type="entry name" value="PUA-like_sf"/>
</dbReference>
<reference evidence="2 3" key="1">
    <citation type="submission" date="2016-10" db="EMBL/GenBank/DDBJ databases">
        <authorList>
            <person name="de Groot N.N."/>
        </authorList>
    </citation>
    <scope>NUCLEOTIDE SEQUENCE [LARGE SCALE GENOMIC DNA]</scope>
    <source>
        <strain evidence="2 3">DSM 3217</strain>
    </source>
</reference>
<evidence type="ECO:0000259" key="1">
    <source>
        <dbReference type="Pfam" id="PF12961"/>
    </source>
</evidence>
<keyword evidence="3" id="KW-1185">Reference proteome</keyword>
<gene>
    <name evidence="2" type="ORF">SAMN02910417_01114</name>
</gene>
<dbReference type="EMBL" id="FMXR01000008">
    <property type="protein sequence ID" value="SDB15114.1"/>
    <property type="molecule type" value="Genomic_DNA"/>
</dbReference>
<evidence type="ECO:0000313" key="2">
    <source>
        <dbReference type="EMBL" id="SDB15114.1"/>
    </source>
</evidence>
<sequence>MTHELKILPQYYEDILSRNKNFELRKDDRNYQVGDLITFREWTGKKYTGAEIRNVPIVYILRNAEKYGLKEGYCILGLNR</sequence>
<accession>A0A1G6B387</accession>
<dbReference type="OrthoDB" id="1700487at2"/>
<dbReference type="AlphaFoldDB" id="A0A1G6B387"/>
<dbReference type="Pfam" id="PF12961">
    <property type="entry name" value="DUF3850"/>
    <property type="match status" value="1"/>
</dbReference>
<protein>
    <recommendedName>
        <fullName evidence="1">DUF3850 domain-containing protein</fullName>
    </recommendedName>
</protein>
<proteinExistence type="predicted"/>
<dbReference type="STRING" id="1732.SAMN02910417_01114"/>
<dbReference type="Gene3D" id="2.30.130.30">
    <property type="entry name" value="Hypothetical protein"/>
    <property type="match status" value="1"/>
</dbReference>
<dbReference type="RefSeq" id="WP_090173092.1">
    <property type="nucleotide sequence ID" value="NZ_FMXR01000008.1"/>
</dbReference>
<dbReference type="InterPro" id="IPR039440">
    <property type="entry name" value="DUF3850"/>
</dbReference>
<dbReference type="SUPFAM" id="SSF88697">
    <property type="entry name" value="PUA domain-like"/>
    <property type="match status" value="1"/>
</dbReference>
<dbReference type="Proteomes" id="UP000199228">
    <property type="component" value="Unassembled WGS sequence"/>
</dbReference>
<evidence type="ECO:0000313" key="3">
    <source>
        <dbReference type="Proteomes" id="UP000199228"/>
    </source>
</evidence>
<name>A0A1G6B387_EUBOX</name>
<organism evidence="2 3">
    <name type="scientific">Eubacterium oxidoreducens</name>
    <dbReference type="NCBI Taxonomy" id="1732"/>
    <lineage>
        <taxon>Bacteria</taxon>
        <taxon>Bacillati</taxon>
        <taxon>Bacillota</taxon>
        <taxon>Clostridia</taxon>
        <taxon>Eubacteriales</taxon>
        <taxon>Eubacteriaceae</taxon>
        <taxon>Eubacterium</taxon>
    </lineage>
</organism>
<feature type="domain" description="DUF3850" evidence="1">
    <location>
        <begin position="2"/>
        <end position="78"/>
    </location>
</feature>